<protein>
    <submittedName>
        <fullName evidence="1">Uncharacterized protein</fullName>
    </submittedName>
</protein>
<dbReference type="STRING" id="1379680.GCA_001612615_03919"/>
<dbReference type="EMBL" id="OBEG01000003">
    <property type="protein sequence ID" value="SNY83716.1"/>
    <property type="molecule type" value="Genomic_DNA"/>
</dbReference>
<dbReference type="RefSeq" id="WP_097245802.1">
    <property type="nucleotide sequence ID" value="NZ_JAMTCV010000008.1"/>
</dbReference>
<accession>A0A285LJ59</accession>
<evidence type="ECO:0000313" key="1">
    <source>
        <dbReference type="EMBL" id="SNY83716.1"/>
    </source>
</evidence>
<dbReference type="Proteomes" id="UP000219565">
    <property type="component" value="Unassembled WGS sequence"/>
</dbReference>
<proteinExistence type="predicted"/>
<reference evidence="1 2" key="1">
    <citation type="submission" date="2017-09" db="EMBL/GenBank/DDBJ databases">
        <authorList>
            <person name="Ehlers B."/>
            <person name="Leendertz F.H."/>
        </authorList>
    </citation>
    <scope>NUCLEOTIDE SEQUENCE [LARGE SCALE GENOMIC DNA]</scope>
    <source>
        <strain evidence="1 2">DSM 45537</strain>
    </source>
</reference>
<dbReference type="OrthoDB" id="4528212at2"/>
<organism evidence="1 2">
    <name type="scientific">Nocardia amikacinitolerans</name>
    <dbReference type="NCBI Taxonomy" id="756689"/>
    <lineage>
        <taxon>Bacteria</taxon>
        <taxon>Bacillati</taxon>
        <taxon>Actinomycetota</taxon>
        <taxon>Actinomycetes</taxon>
        <taxon>Mycobacteriales</taxon>
        <taxon>Nocardiaceae</taxon>
        <taxon>Nocardia</taxon>
    </lineage>
</organism>
<name>A0A285LJ59_9NOCA</name>
<dbReference type="AlphaFoldDB" id="A0A285LJ59"/>
<keyword evidence="2" id="KW-1185">Reference proteome</keyword>
<sequence>MTDLLTRGQLEMLAQTLNADPAELASLTRLGAQNLRELRERISDRLFDAHTATFARVSKLAPLVPNALAAKVVLKAVPAEVGGRAGGAVGIDHPDRAAGLLGELTPEYMADAAPYLDPRAIPVLAPRMPAEVLVPAANELLRRRDYVTSARFVEHATDDLIRGFERGIADDEGLLRTAALTPSADRLNDVVRVLPAARRSAIVRAATASSDETLIAGISVLSRLEPGLRRELGGEFLDGLDEAGLDRLLGVAADGEAVVELLTVLAAVDERHLRPIAERVSRGDGVLADTLLDQATTPATRRTLHAIGELLEPPERDRFARLREGAE</sequence>
<evidence type="ECO:0000313" key="2">
    <source>
        <dbReference type="Proteomes" id="UP000219565"/>
    </source>
</evidence>
<gene>
    <name evidence="1" type="ORF">SAMN04244553_3557</name>
</gene>